<accession>A0A9W8LUN2</accession>
<evidence type="ECO:0000313" key="4">
    <source>
        <dbReference type="EMBL" id="KAJ2806293.1"/>
    </source>
</evidence>
<keyword evidence="5" id="KW-1185">Reference proteome</keyword>
<dbReference type="EMBL" id="JANBUO010000204">
    <property type="protein sequence ID" value="KAJ2806293.1"/>
    <property type="molecule type" value="Genomic_DNA"/>
</dbReference>
<dbReference type="InterPro" id="IPR001878">
    <property type="entry name" value="Znf_CCHC"/>
</dbReference>
<dbReference type="Proteomes" id="UP001140094">
    <property type="component" value="Unassembled WGS sequence"/>
</dbReference>
<feature type="domain" description="CCHC-type" evidence="3">
    <location>
        <begin position="129"/>
        <end position="142"/>
    </location>
</feature>
<feature type="region of interest" description="Disordered" evidence="2">
    <location>
        <begin position="77"/>
        <end position="107"/>
    </location>
</feature>
<evidence type="ECO:0000256" key="1">
    <source>
        <dbReference type="PROSITE-ProRule" id="PRU00047"/>
    </source>
</evidence>
<keyword evidence="1" id="KW-0479">Metal-binding</keyword>
<evidence type="ECO:0000259" key="3">
    <source>
        <dbReference type="PROSITE" id="PS50158"/>
    </source>
</evidence>
<reference evidence="4" key="1">
    <citation type="submission" date="2022-07" db="EMBL/GenBank/DDBJ databases">
        <title>Phylogenomic reconstructions and comparative analyses of Kickxellomycotina fungi.</title>
        <authorList>
            <person name="Reynolds N.K."/>
            <person name="Stajich J.E."/>
            <person name="Barry K."/>
            <person name="Grigoriev I.V."/>
            <person name="Crous P."/>
            <person name="Smith M.E."/>
        </authorList>
    </citation>
    <scope>NUCLEOTIDE SEQUENCE</scope>
    <source>
        <strain evidence="4">NRRL 1565</strain>
    </source>
</reference>
<dbReference type="AlphaFoldDB" id="A0A9W8LUN2"/>
<dbReference type="GO" id="GO:0003676">
    <property type="term" value="F:nucleic acid binding"/>
    <property type="evidence" value="ECO:0007669"/>
    <property type="project" value="InterPro"/>
</dbReference>
<keyword evidence="1" id="KW-0862">Zinc</keyword>
<evidence type="ECO:0000256" key="2">
    <source>
        <dbReference type="SAM" id="MobiDB-lite"/>
    </source>
</evidence>
<organism evidence="4 5">
    <name type="scientific">Coemansia guatemalensis</name>
    <dbReference type="NCBI Taxonomy" id="2761395"/>
    <lineage>
        <taxon>Eukaryota</taxon>
        <taxon>Fungi</taxon>
        <taxon>Fungi incertae sedis</taxon>
        <taxon>Zoopagomycota</taxon>
        <taxon>Kickxellomycotina</taxon>
        <taxon>Kickxellomycetes</taxon>
        <taxon>Kickxellales</taxon>
        <taxon>Kickxellaceae</taxon>
        <taxon>Coemansia</taxon>
    </lineage>
</organism>
<evidence type="ECO:0000313" key="5">
    <source>
        <dbReference type="Proteomes" id="UP001140094"/>
    </source>
</evidence>
<name>A0A9W8LUN2_9FUNG</name>
<dbReference type="OrthoDB" id="1572185at2759"/>
<sequence length="147" mass="16409">MARVLFTNNQQQPQVRDNSCSWSQTIANSEEYRGDGDAARTKRYNLAHYLLREQAQRLAADEESFFQFIAKQDATVAGPAIDNNPPSDMPLTVLNPPQVRGKGRPKTKRIRSAFECNGKASTTERLNSCGNCGQKGHNIRSCTHNKV</sequence>
<dbReference type="PROSITE" id="PS50158">
    <property type="entry name" value="ZF_CCHC"/>
    <property type="match status" value="1"/>
</dbReference>
<comment type="caution">
    <text evidence="4">The sequence shown here is derived from an EMBL/GenBank/DDBJ whole genome shotgun (WGS) entry which is preliminary data.</text>
</comment>
<protein>
    <recommendedName>
        <fullName evidence="3">CCHC-type domain-containing protein</fullName>
    </recommendedName>
</protein>
<keyword evidence="1" id="KW-0863">Zinc-finger</keyword>
<dbReference type="GO" id="GO:0008270">
    <property type="term" value="F:zinc ion binding"/>
    <property type="evidence" value="ECO:0007669"/>
    <property type="project" value="UniProtKB-KW"/>
</dbReference>
<gene>
    <name evidence="4" type="ORF">H4R20_001740</name>
</gene>
<proteinExistence type="predicted"/>